<name>A0A7J8YD25_GOSAI</name>
<dbReference type="Gene3D" id="3.80.10.10">
    <property type="entry name" value="Ribonuclease Inhibitor"/>
    <property type="match status" value="1"/>
</dbReference>
<evidence type="ECO:0000313" key="2">
    <source>
        <dbReference type="Proteomes" id="UP000593577"/>
    </source>
</evidence>
<gene>
    <name evidence="1" type="ORF">Goari_021033</name>
</gene>
<evidence type="ECO:0000313" key="1">
    <source>
        <dbReference type="EMBL" id="MBA0697493.1"/>
    </source>
</evidence>
<dbReference type="PANTHER" id="PTHR34145:SF28">
    <property type="entry name" value="F-BOX DOMAIN-CONTAINING PROTEIN"/>
    <property type="match status" value="1"/>
</dbReference>
<dbReference type="AlphaFoldDB" id="A0A7J8YD25"/>
<comment type="caution">
    <text evidence="1">The sequence shown here is derived from an EMBL/GenBank/DDBJ whole genome shotgun (WGS) entry which is preliminary data.</text>
</comment>
<accession>A0A7J8YD25</accession>
<dbReference type="PANTHER" id="PTHR34145">
    <property type="entry name" value="OS02G0105600 PROTEIN"/>
    <property type="match status" value="1"/>
</dbReference>
<reference evidence="1 2" key="1">
    <citation type="journal article" date="2019" name="Genome Biol. Evol.">
        <title>Insights into the evolution of the New World diploid cottons (Gossypium, subgenus Houzingenia) based on genome sequencing.</title>
        <authorList>
            <person name="Grover C.E."/>
            <person name="Arick M.A. 2nd"/>
            <person name="Thrash A."/>
            <person name="Conover J.L."/>
            <person name="Sanders W.S."/>
            <person name="Peterson D.G."/>
            <person name="Frelichowski J.E."/>
            <person name="Scheffler J.A."/>
            <person name="Scheffler B.E."/>
            <person name="Wendel J.F."/>
        </authorList>
    </citation>
    <scope>NUCLEOTIDE SEQUENCE [LARGE SCALE GENOMIC DNA]</scope>
    <source>
        <strain evidence="1">185</strain>
        <tissue evidence="1">Leaf</tissue>
    </source>
</reference>
<sequence>MYFHTHTWAQHQAPKLHKFSFQFSTGPLRDHDPDVQHCIEFAISRQCFLFNPNPPCDLPFASLKTLCFFDRAIEDETLKALVSKFPVLEGFTIDLCHRLRNFKVSWCQNLMKISFTSLPSIVEATVFQWSYRTYGQEFSIRTWLRNLVHVKELSVNSWFSQVNKNGWKIFKNLKVFSWFGPSAKECELIALIAFLGYCPSLEMIEIDFRSSYWEEAGGSRPAFALEPPFVELKKGDGTTNNRVSA</sequence>
<dbReference type="Proteomes" id="UP000593577">
    <property type="component" value="Unassembled WGS sequence"/>
</dbReference>
<keyword evidence="2" id="KW-1185">Reference proteome</keyword>
<dbReference type="EMBL" id="JABFAA010000012">
    <property type="protein sequence ID" value="MBA0697493.1"/>
    <property type="molecule type" value="Genomic_DNA"/>
</dbReference>
<protein>
    <submittedName>
        <fullName evidence="1">Uncharacterized protein</fullName>
    </submittedName>
</protein>
<organism evidence="1 2">
    <name type="scientific">Gossypium aridum</name>
    <name type="common">American cotton</name>
    <name type="synonym">Erioxylum aridum</name>
    <dbReference type="NCBI Taxonomy" id="34290"/>
    <lineage>
        <taxon>Eukaryota</taxon>
        <taxon>Viridiplantae</taxon>
        <taxon>Streptophyta</taxon>
        <taxon>Embryophyta</taxon>
        <taxon>Tracheophyta</taxon>
        <taxon>Spermatophyta</taxon>
        <taxon>Magnoliopsida</taxon>
        <taxon>eudicotyledons</taxon>
        <taxon>Gunneridae</taxon>
        <taxon>Pentapetalae</taxon>
        <taxon>rosids</taxon>
        <taxon>malvids</taxon>
        <taxon>Malvales</taxon>
        <taxon>Malvaceae</taxon>
        <taxon>Malvoideae</taxon>
        <taxon>Gossypium</taxon>
    </lineage>
</organism>
<dbReference type="InterPro" id="IPR032675">
    <property type="entry name" value="LRR_dom_sf"/>
</dbReference>
<dbReference type="InterPro" id="IPR053772">
    <property type="entry name" value="At1g61320/At1g61330-like"/>
</dbReference>
<dbReference type="SUPFAM" id="SSF52047">
    <property type="entry name" value="RNI-like"/>
    <property type="match status" value="1"/>
</dbReference>
<proteinExistence type="predicted"/>